<dbReference type="InterPro" id="IPR004101">
    <property type="entry name" value="Mur_ligase_C"/>
</dbReference>
<dbReference type="HOGENOM" id="CLU_032540_0_0_11"/>
<evidence type="ECO:0000256" key="8">
    <source>
        <dbReference type="ARBA" id="ARBA00023306"/>
    </source>
</evidence>
<dbReference type="AlphaFoldDB" id="C0VZB0"/>
<protein>
    <recommendedName>
        <fullName evidence="9 10">UDP-N-acetylmuramoylalanine--D-glutamate ligase</fullName>
        <ecNumber evidence="9 10">6.3.2.9</ecNumber>
    </recommendedName>
    <alternativeName>
        <fullName evidence="9">D-glutamic acid-adding enzyme</fullName>
    </alternativeName>
    <alternativeName>
        <fullName evidence="9">UDP-N-acetylmuramoyl-L-alanyl-D-glutamate synthetase</fullName>
    </alternativeName>
</protein>
<dbReference type="EMBL" id="ACFG01000006">
    <property type="protein sequence ID" value="EEH64211.1"/>
    <property type="molecule type" value="Genomic_DNA"/>
</dbReference>
<proteinExistence type="inferred from homology"/>
<name>C0VZB0_9ACTO</name>
<dbReference type="GO" id="GO:0051301">
    <property type="term" value="P:cell division"/>
    <property type="evidence" value="ECO:0007669"/>
    <property type="project" value="UniProtKB-KW"/>
</dbReference>
<evidence type="ECO:0000256" key="5">
    <source>
        <dbReference type="ARBA" id="ARBA00022618"/>
    </source>
</evidence>
<dbReference type="GO" id="GO:0008360">
    <property type="term" value="P:regulation of cell shape"/>
    <property type="evidence" value="ECO:0007669"/>
    <property type="project" value="UniProtKB-KW"/>
</dbReference>
<dbReference type="InterPro" id="IPR005762">
    <property type="entry name" value="MurD"/>
</dbReference>
<dbReference type="InterPro" id="IPR036565">
    <property type="entry name" value="Mur-like_cat_sf"/>
</dbReference>
<keyword evidence="9 10" id="KW-0133">Cell shape</keyword>
<accession>C0VZB0</accession>
<organism evidence="13 14">
    <name type="scientific">Gleimia coleocanis DSM 15436</name>
    <dbReference type="NCBI Taxonomy" id="525245"/>
    <lineage>
        <taxon>Bacteria</taxon>
        <taxon>Bacillati</taxon>
        <taxon>Actinomycetota</taxon>
        <taxon>Actinomycetes</taxon>
        <taxon>Actinomycetales</taxon>
        <taxon>Actinomycetaceae</taxon>
        <taxon>Gleimia</taxon>
    </lineage>
</organism>
<keyword evidence="3 9" id="KW-0963">Cytoplasm</keyword>
<dbReference type="Gene3D" id="3.40.50.720">
    <property type="entry name" value="NAD(P)-binding Rossmann-like Domain"/>
    <property type="match status" value="1"/>
</dbReference>
<keyword evidence="8 9" id="KW-0131">Cell cycle</keyword>
<dbReference type="PROSITE" id="PS01011">
    <property type="entry name" value="FOLYLPOLYGLU_SYNT_1"/>
    <property type="match status" value="1"/>
</dbReference>
<sequence>MSITTPLTAHDWTNLTCGVFGLGKSGLAAVEALLEFGADVKVYDSRSAEQLANVVSELGESVSWHLENSGLDNLASLDLAVVSPGIPPHSASFSGLTAANVPVWSEVELAWQIQHTLGKDIKWLAITGTNGKTTTVGLVGSILEAAGAKYAVVGNVGEPIVTTVLKADVEVLAVELSSFQLETTHTLSPLAAVCLNVDADHLDWHGSVENYRDAKARIYENTQVGCVYDVTDRTVENMVAGAEVIEGARAIGYTLGSPAPSQIGLVEKLLVDRAFVENRHHQAEAVAEISDIFGFASEHPSIALVKDTLAAIALTRAYGVSGEAVAAGLRNFKSAKHRRAVIGKTADVVWIDDSKATNTHAAKASLAGFPPQSVVWIAGGDTKGQELHSLVADIKDCLRGVVVIGADPTPVVEALQTNAAEIPYVVVDGHEDMMFSVVNEAVALSLPGNTVVLAPACASWDQFENYGQRGDLFAEAVGRLDEAWQQQYGQGVGK</sequence>
<dbReference type="PANTHER" id="PTHR43692:SF1">
    <property type="entry name" value="UDP-N-ACETYLMURAMOYLALANINE--D-GLUTAMATE LIGASE"/>
    <property type="match status" value="1"/>
</dbReference>
<comment type="subcellular location">
    <subcellularLocation>
        <location evidence="1 9 10">Cytoplasm</location>
    </subcellularLocation>
</comment>
<keyword evidence="9 10" id="KW-0573">Peptidoglycan synthesis</keyword>
<dbReference type="Proteomes" id="UP000010301">
    <property type="component" value="Unassembled WGS sequence"/>
</dbReference>
<dbReference type="Pfam" id="PF08245">
    <property type="entry name" value="Mur_ligase_M"/>
    <property type="match status" value="1"/>
</dbReference>
<feature type="domain" description="Mur ligase C-terminal" evidence="11">
    <location>
        <begin position="337"/>
        <end position="457"/>
    </location>
</feature>
<dbReference type="GO" id="GO:0005524">
    <property type="term" value="F:ATP binding"/>
    <property type="evidence" value="ECO:0007669"/>
    <property type="project" value="UniProtKB-UniRule"/>
</dbReference>
<feature type="domain" description="Mur ligase central" evidence="12">
    <location>
        <begin position="126"/>
        <end position="242"/>
    </location>
</feature>
<evidence type="ECO:0000256" key="9">
    <source>
        <dbReference type="HAMAP-Rule" id="MF_00639"/>
    </source>
</evidence>
<evidence type="ECO:0000256" key="4">
    <source>
        <dbReference type="ARBA" id="ARBA00022598"/>
    </source>
</evidence>
<dbReference type="Pfam" id="PF02875">
    <property type="entry name" value="Mur_ligase_C"/>
    <property type="match status" value="1"/>
</dbReference>
<dbReference type="GO" id="GO:0071555">
    <property type="term" value="P:cell wall organization"/>
    <property type="evidence" value="ECO:0007669"/>
    <property type="project" value="UniProtKB-KW"/>
</dbReference>
<dbReference type="RefSeq" id="WP_006547497.1">
    <property type="nucleotide sequence ID" value="NZ_DS999546.1"/>
</dbReference>
<evidence type="ECO:0000256" key="2">
    <source>
        <dbReference type="ARBA" id="ARBA00004752"/>
    </source>
</evidence>
<comment type="pathway">
    <text evidence="2 9 10">Cell wall biogenesis; peptidoglycan biosynthesis.</text>
</comment>
<dbReference type="Gene3D" id="3.90.190.20">
    <property type="entry name" value="Mur ligase, C-terminal domain"/>
    <property type="match status" value="1"/>
</dbReference>
<dbReference type="GO" id="GO:0009252">
    <property type="term" value="P:peptidoglycan biosynthetic process"/>
    <property type="evidence" value="ECO:0007669"/>
    <property type="project" value="UniProtKB-UniRule"/>
</dbReference>
<dbReference type="SUPFAM" id="SSF53244">
    <property type="entry name" value="MurD-like peptide ligases, peptide-binding domain"/>
    <property type="match status" value="1"/>
</dbReference>
<dbReference type="PANTHER" id="PTHR43692">
    <property type="entry name" value="UDP-N-ACETYLMURAMOYLALANINE--D-GLUTAMATE LIGASE"/>
    <property type="match status" value="1"/>
</dbReference>
<dbReference type="GO" id="GO:0005737">
    <property type="term" value="C:cytoplasm"/>
    <property type="evidence" value="ECO:0007669"/>
    <property type="project" value="UniProtKB-SubCell"/>
</dbReference>
<evidence type="ECO:0000256" key="10">
    <source>
        <dbReference type="RuleBase" id="RU003664"/>
    </source>
</evidence>
<dbReference type="InterPro" id="IPR013221">
    <property type="entry name" value="Mur_ligase_cen"/>
</dbReference>
<dbReference type="HAMAP" id="MF_00639">
    <property type="entry name" value="MurD"/>
    <property type="match status" value="1"/>
</dbReference>
<evidence type="ECO:0000313" key="14">
    <source>
        <dbReference type="Proteomes" id="UP000010301"/>
    </source>
</evidence>
<evidence type="ECO:0000259" key="12">
    <source>
        <dbReference type="Pfam" id="PF08245"/>
    </source>
</evidence>
<evidence type="ECO:0000256" key="3">
    <source>
        <dbReference type="ARBA" id="ARBA00022490"/>
    </source>
</evidence>
<dbReference type="GO" id="GO:0008764">
    <property type="term" value="F:UDP-N-acetylmuramoylalanine-D-glutamate ligase activity"/>
    <property type="evidence" value="ECO:0007669"/>
    <property type="project" value="UniProtKB-UniRule"/>
</dbReference>
<dbReference type="NCBIfam" id="TIGR01087">
    <property type="entry name" value="murD"/>
    <property type="match status" value="1"/>
</dbReference>
<dbReference type="InterPro" id="IPR018109">
    <property type="entry name" value="Folylpolyglutamate_synth_CS"/>
</dbReference>
<evidence type="ECO:0000256" key="7">
    <source>
        <dbReference type="ARBA" id="ARBA00022840"/>
    </source>
</evidence>
<keyword evidence="5 9" id="KW-0132">Cell division</keyword>
<dbReference type="SUPFAM" id="SSF51984">
    <property type="entry name" value="MurCD N-terminal domain"/>
    <property type="match status" value="1"/>
</dbReference>
<evidence type="ECO:0000256" key="1">
    <source>
        <dbReference type="ARBA" id="ARBA00004496"/>
    </source>
</evidence>
<dbReference type="STRING" id="525245.HMPREF0044_0500"/>
<dbReference type="EC" id="6.3.2.9" evidence="9 10"/>
<keyword evidence="6 9" id="KW-0547">Nucleotide-binding</keyword>
<keyword evidence="14" id="KW-1185">Reference proteome</keyword>
<evidence type="ECO:0000259" key="11">
    <source>
        <dbReference type="Pfam" id="PF02875"/>
    </source>
</evidence>
<dbReference type="SUPFAM" id="SSF53623">
    <property type="entry name" value="MurD-like peptide ligases, catalytic domain"/>
    <property type="match status" value="1"/>
</dbReference>
<feature type="binding site" evidence="9">
    <location>
        <begin position="128"/>
        <end position="134"/>
    </location>
    <ligand>
        <name>ATP</name>
        <dbReference type="ChEBI" id="CHEBI:30616"/>
    </ligand>
</feature>
<dbReference type="Pfam" id="PF21799">
    <property type="entry name" value="MurD-like_N"/>
    <property type="match status" value="1"/>
</dbReference>
<keyword evidence="4 9" id="KW-0436">Ligase</keyword>
<comment type="similarity">
    <text evidence="9">Belongs to the MurCDEF family.</text>
</comment>
<dbReference type="Gene3D" id="3.40.1190.10">
    <property type="entry name" value="Mur-like, catalytic domain"/>
    <property type="match status" value="1"/>
</dbReference>
<evidence type="ECO:0000313" key="13">
    <source>
        <dbReference type="EMBL" id="EEH64211.1"/>
    </source>
</evidence>
<comment type="catalytic activity">
    <reaction evidence="9 10">
        <text>UDP-N-acetyl-alpha-D-muramoyl-L-alanine + D-glutamate + ATP = UDP-N-acetyl-alpha-D-muramoyl-L-alanyl-D-glutamate + ADP + phosphate + H(+)</text>
        <dbReference type="Rhea" id="RHEA:16429"/>
        <dbReference type="ChEBI" id="CHEBI:15378"/>
        <dbReference type="ChEBI" id="CHEBI:29986"/>
        <dbReference type="ChEBI" id="CHEBI:30616"/>
        <dbReference type="ChEBI" id="CHEBI:43474"/>
        <dbReference type="ChEBI" id="CHEBI:83898"/>
        <dbReference type="ChEBI" id="CHEBI:83900"/>
        <dbReference type="ChEBI" id="CHEBI:456216"/>
        <dbReference type="EC" id="6.3.2.9"/>
    </reaction>
</comment>
<dbReference type="UniPathway" id="UPA00219"/>
<dbReference type="GO" id="GO:0004326">
    <property type="term" value="F:tetrahydrofolylpolyglutamate synthase activity"/>
    <property type="evidence" value="ECO:0007669"/>
    <property type="project" value="InterPro"/>
</dbReference>
<evidence type="ECO:0000256" key="6">
    <source>
        <dbReference type="ARBA" id="ARBA00022741"/>
    </source>
</evidence>
<keyword evidence="9 10" id="KW-0961">Cell wall biogenesis/degradation</keyword>
<comment type="function">
    <text evidence="9 10">Cell wall formation. Catalyzes the addition of glutamate to the nucleotide precursor UDP-N-acetylmuramoyl-L-alanine (UMA).</text>
</comment>
<keyword evidence="7 9" id="KW-0067">ATP-binding</keyword>
<dbReference type="InterPro" id="IPR036615">
    <property type="entry name" value="Mur_ligase_C_dom_sf"/>
</dbReference>
<gene>
    <name evidence="9 13" type="primary">murD</name>
    <name evidence="13" type="ORF">HMPREF0044_0500</name>
</gene>
<reference evidence="13 14" key="1">
    <citation type="submission" date="2009-01" db="EMBL/GenBank/DDBJ databases">
        <authorList>
            <person name="Qin X."/>
            <person name="Bachman B."/>
            <person name="Battles P."/>
            <person name="Bell A."/>
            <person name="Bess C."/>
            <person name="Bickham C."/>
            <person name="Chaboub L."/>
            <person name="Chen D."/>
            <person name="Coyle M."/>
            <person name="Deiros D.R."/>
            <person name="Dinh H."/>
            <person name="Forbes L."/>
            <person name="Fowler G."/>
            <person name="Francisco L."/>
            <person name="Fu Q."/>
            <person name="Gubbala S."/>
            <person name="Hale W."/>
            <person name="Han Y."/>
            <person name="Hemphill L."/>
            <person name="Highlander S.K."/>
            <person name="Hirani K."/>
            <person name="Hogues M."/>
            <person name="Jackson L."/>
            <person name="Jakkamsetti A."/>
            <person name="Javaid M."/>
            <person name="Jiang H."/>
            <person name="Korchina V."/>
            <person name="Kovar C."/>
            <person name="Lara F."/>
            <person name="Lee S."/>
            <person name="Mata R."/>
            <person name="Mathew T."/>
            <person name="Moen C."/>
            <person name="Morales K."/>
            <person name="Munidasa M."/>
            <person name="Nazareth L."/>
            <person name="Ngo R."/>
            <person name="Nguyen L."/>
            <person name="Okwuonu G."/>
            <person name="Ongeri F."/>
            <person name="Patil S."/>
            <person name="Petrosino J."/>
            <person name="Pham C."/>
            <person name="Pham P."/>
            <person name="Pu L.-L."/>
            <person name="Puazo M."/>
            <person name="Raj R."/>
            <person name="Reid J."/>
            <person name="Rouhana J."/>
            <person name="Saada N."/>
            <person name="Shang Y."/>
            <person name="Simmons D."/>
            <person name="Thornton R."/>
            <person name="Warren J."/>
            <person name="Weissenberger G."/>
            <person name="Zhang J."/>
            <person name="Zhang L."/>
            <person name="Zhou C."/>
            <person name="Zhu D."/>
            <person name="Muzny D."/>
            <person name="Worley K."/>
            <person name="Gibbs R."/>
        </authorList>
    </citation>
    <scope>NUCLEOTIDE SEQUENCE [LARGE SCALE GENOMIC DNA]</scope>
    <source>
        <strain evidence="13 14">DSM 15436</strain>
    </source>
</reference>
<comment type="caution">
    <text evidence="13">The sequence shown here is derived from an EMBL/GenBank/DDBJ whole genome shotgun (WGS) entry which is preliminary data.</text>
</comment>
<dbReference type="OrthoDB" id="9809796at2"/>
<dbReference type="eggNOG" id="COG0771">
    <property type="taxonomic scope" value="Bacteria"/>
</dbReference>